<protein>
    <submittedName>
        <fullName evidence="4">RISC-loading complex subunit tarbp2-like</fullName>
    </submittedName>
</protein>
<accession>A0A6G0YH49</accession>
<organism evidence="4 5">
    <name type="scientific">Aphis craccivora</name>
    <name type="common">Cowpea aphid</name>
    <dbReference type="NCBI Taxonomy" id="307492"/>
    <lineage>
        <taxon>Eukaryota</taxon>
        <taxon>Metazoa</taxon>
        <taxon>Ecdysozoa</taxon>
        <taxon>Arthropoda</taxon>
        <taxon>Hexapoda</taxon>
        <taxon>Insecta</taxon>
        <taxon>Pterygota</taxon>
        <taxon>Neoptera</taxon>
        <taxon>Paraneoptera</taxon>
        <taxon>Hemiptera</taxon>
        <taxon>Sternorrhyncha</taxon>
        <taxon>Aphidomorpha</taxon>
        <taxon>Aphidoidea</taxon>
        <taxon>Aphididae</taxon>
        <taxon>Aphidini</taxon>
        <taxon>Aphis</taxon>
        <taxon>Aphis</taxon>
    </lineage>
</organism>
<dbReference type="GO" id="GO:0016442">
    <property type="term" value="C:RISC complex"/>
    <property type="evidence" value="ECO:0007669"/>
    <property type="project" value="TreeGrafter"/>
</dbReference>
<gene>
    <name evidence="4" type="ORF">FWK35_00010509</name>
</gene>
<dbReference type="GO" id="GO:0070578">
    <property type="term" value="C:RISC-loading complex"/>
    <property type="evidence" value="ECO:0007669"/>
    <property type="project" value="TreeGrafter"/>
</dbReference>
<name>A0A6G0YH49_APHCR</name>
<dbReference type="OrthoDB" id="5961559at2759"/>
<dbReference type="EMBL" id="VUJU01003989">
    <property type="protein sequence ID" value="KAF0755906.1"/>
    <property type="molecule type" value="Genomic_DNA"/>
</dbReference>
<dbReference type="SUPFAM" id="SSF54768">
    <property type="entry name" value="dsRNA-binding domain-like"/>
    <property type="match status" value="2"/>
</dbReference>
<dbReference type="Proteomes" id="UP000478052">
    <property type="component" value="Unassembled WGS sequence"/>
</dbReference>
<dbReference type="PANTHER" id="PTHR46205">
    <property type="entry name" value="LOQUACIOUS, ISOFORM B"/>
    <property type="match status" value="1"/>
</dbReference>
<feature type="domain" description="DRBM" evidence="3">
    <location>
        <begin position="18"/>
        <end position="85"/>
    </location>
</feature>
<feature type="domain" description="DRBM" evidence="3">
    <location>
        <begin position="115"/>
        <end position="183"/>
    </location>
</feature>
<dbReference type="InterPro" id="IPR051247">
    <property type="entry name" value="RLC_Component"/>
</dbReference>
<dbReference type="GO" id="GO:0030422">
    <property type="term" value="P:siRNA processing"/>
    <property type="evidence" value="ECO:0007669"/>
    <property type="project" value="TreeGrafter"/>
</dbReference>
<reference evidence="4 5" key="1">
    <citation type="submission" date="2019-08" db="EMBL/GenBank/DDBJ databases">
        <title>Whole genome of Aphis craccivora.</title>
        <authorList>
            <person name="Voronova N.V."/>
            <person name="Shulinski R.S."/>
            <person name="Bandarenka Y.V."/>
            <person name="Zhorov D.G."/>
            <person name="Warner D."/>
        </authorList>
    </citation>
    <scope>NUCLEOTIDE SEQUENCE [LARGE SCALE GENOMIC DNA]</scope>
    <source>
        <strain evidence="4">180601</strain>
        <tissue evidence="4">Whole Body</tissue>
    </source>
</reference>
<dbReference type="Gene3D" id="3.30.160.20">
    <property type="match status" value="2"/>
</dbReference>
<dbReference type="GO" id="GO:0005737">
    <property type="term" value="C:cytoplasm"/>
    <property type="evidence" value="ECO:0007669"/>
    <property type="project" value="TreeGrafter"/>
</dbReference>
<keyword evidence="5" id="KW-1185">Reference proteome</keyword>
<sequence>MGLDLQNNAAHISSLNKTPVTIVQEYASKNHLVPEYDLIHDGTSCSKVSFKYSLSMGNYVAVGKGSSKKEAKHEAALKLLQLMIDAKPQLLYTDFKQWDFDNHVVSPFDNNIKVNAVGKLNEICTNNRLGLPEFNLIREEGQPHAKLFTMSCQVAKMIVTAMHKTKKQAKHLAAVQMVNRLMSIDKSLVIEEESQVSDSMKVVDKVTLLKSNLLVSKSKSKPMDEEITNYHTLLKKTEFINSDTLDKVINHYKKTGNLELHEPFDILNKIVTENEMSMTSVPLEELCDGVALAKCNCLLVIESVFPPIVGVGEADTVEQAKSIAAVELLQAICILLN</sequence>
<dbReference type="InterPro" id="IPR014720">
    <property type="entry name" value="dsRBD_dom"/>
</dbReference>
<evidence type="ECO:0000259" key="3">
    <source>
        <dbReference type="PROSITE" id="PS50137"/>
    </source>
</evidence>
<dbReference type="GO" id="GO:0005634">
    <property type="term" value="C:nucleus"/>
    <property type="evidence" value="ECO:0007669"/>
    <property type="project" value="TreeGrafter"/>
</dbReference>
<comment type="caution">
    <text evidence="4">The sequence shown here is derived from an EMBL/GenBank/DDBJ whole genome shotgun (WGS) entry which is preliminary data.</text>
</comment>
<dbReference type="PROSITE" id="PS50137">
    <property type="entry name" value="DS_RBD"/>
    <property type="match status" value="2"/>
</dbReference>
<dbReference type="GO" id="GO:0070920">
    <property type="term" value="P:regulation of regulatory ncRNA processing"/>
    <property type="evidence" value="ECO:0007669"/>
    <property type="project" value="TreeGrafter"/>
</dbReference>
<dbReference type="GO" id="GO:0003725">
    <property type="term" value="F:double-stranded RNA binding"/>
    <property type="evidence" value="ECO:0007669"/>
    <property type="project" value="TreeGrafter"/>
</dbReference>
<dbReference type="Pfam" id="PF00035">
    <property type="entry name" value="dsrm"/>
    <property type="match status" value="2"/>
</dbReference>
<evidence type="ECO:0000256" key="1">
    <source>
        <dbReference type="ARBA" id="ARBA00022884"/>
    </source>
</evidence>
<dbReference type="AlphaFoldDB" id="A0A6G0YH49"/>
<dbReference type="PANTHER" id="PTHR46205:SF3">
    <property type="entry name" value="LOQUACIOUS, ISOFORM B"/>
    <property type="match status" value="1"/>
</dbReference>
<proteinExistence type="predicted"/>
<evidence type="ECO:0000313" key="5">
    <source>
        <dbReference type="Proteomes" id="UP000478052"/>
    </source>
</evidence>
<evidence type="ECO:0000313" key="4">
    <source>
        <dbReference type="EMBL" id="KAF0755906.1"/>
    </source>
</evidence>
<dbReference type="SMART" id="SM00358">
    <property type="entry name" value="DSRM"/>
    <property type="match status" value="2"/>
</dbReference>
<keyword evidence="1 2" id="KW-0694">RNA-binding</keyword>
<evidence type="ECO:0000256" key="2">
    <source>
        <dbReference type="PROSITE-ProRule" id="PRU00266"/>
    </source>
</evidence>
<dbReference type="GO" id="GO:0035197">
    <property type="term" value="F:siRNA binding"/>
    <property type="evidence" value="ECO:0007669"/>
    <property type="project" value="TreeGrafter"/>
</dbReference>